<dbReference type="AlphaFoldDB" id="A0A1E7FWG8"/>
<dbReference type="PANTHER" id="PTHR23408">
    <property type="entry name" value="METHYLMALONYL-COA MUTASE"/>
    <property type="match status" value="1"/>
</dbReference>
<dbReference type="EMBL" id="KV784353">
    <property type="protein sequence ID" value="OEU22486.1"/>
    <property type="molecule type" value="Genomic_DNA"/>
</dbReference>
<name>A0A1E7FWG8_9STRA</name>
<accession>A0A1E7FWG8</accession>
<proteinExistence type="inferred from homology"/>
<evidence type="ECO:0000256" key="1">
    <source>
        <dbReference type="ARBA" id="ARBA00009625"/>
    </source>
</evidence>
<evidence type="ECO:0000313" key="2">
    <source>
        <dbReference type="EMBL" id="OEU22486.1"/>
    </source>
</evidence>
<keyword evidence="3" id="KW-1185">Reference proteome</keyword>
<dbReference type="Gene3D" id="3.40.50.300">
    <property type="entry name" value="P-loop containing nucleotide triphosphate hydrolases"/>
    <property type="match status" value="1"/>
</dbReference>
<gene>
    <name evidence="2" type="ORF">FRACYDRAFT_179311</name>
</gene>
<dbReference type="Proteomes" id="UP000095751">
    <property type="component" value="Unassembled WGS sequence"/>
</dbReference>
<dbReference type="InParanoid" id="A0A1E7FWG8"/>
<dbReference type="InterPro" id="IPR005129">
    <property type="entry name" value="GTPase_ArgK"/>
</dbReference>
<evidence type="ECO:0000313" key="3">
    <source>
        <dbReference type="Proteomes" id="UP000095751"/>
    </source>
</evidence>
<dbReference type="GO" id="GO:0005737">
    <property type="term" value="C:cytoplasm"/>
    <property type="evidence" value="ECO:0007669"/>
    <property type="project" value="TreeGrafter"/>
</dbReference>
<dbReference type="InterPro" id="IPR027417">
    <property type="entry name" value="P-loop_NTPase"/>
</dbReference>
<dbReference type="OrthoDB" id="1476984at2759"/>
<reference evidence="2 3" key="1">
    <citation type="submission" date="2016-09" db="EMBL/GenBank/DDBJ databases">
        <title>Extensive genetic diversity and differential bi-allelic expression allows diatom success in the polar Southern Ocean.</title>
        <authorList>
            <consortium name="DOE Joint Genome Institute"/>
            <person name="Mock T."/>
            <person name="Otillar R.P."/>
            <person name="Strauss J."/>
            <person name="Dupont C."/>
            <person name="Frickenhaus S."/>
            <person name="Maumus F."/>
            <person name="Mcmullan M."/>
            <person name="Sanges R."/>
            <person name="Schmutz J."/>
            <person name="Toseland A."/>
            <person name="Valas R."/>
            <person name="Veluchamy A."/>
            <person name="Ward B.J."/>
            <person name="Allen A."/>
            <person name="Barry K."/>
            <person name="Falciatore A."/>
            <person name="Ferrante M."/>
            <person name="Fortunato A.E."/>
            <person name="Gloeckner G."/>
            <person name="Gruber A."/>
            <person name="Hipkin R."/>
            <person name="Janech M."/>
            <person name="Kroth P."/>
            <person name="Leese F."/>
            <person name="Lindquist E."/>
            <person name="Lyon B.R."/>
            <person name="Martin J."/>
            <person name="Mayer C."/>
            <person name="Parker M."/>
            <person name="Quesneville H."/>
            <person name="Raymond J."/>
            <person name="Uhlig C."/>
            <person name="Valentin K.U."/>
            <person name="Worden A.Z."/>
            <person name="Armbrust E.V."/>
            <person name="Bowler C."/>
            <person name="Green B."/>
            <person name="Moulton V."/>
            <person name="Van Oosterhout C."/>
            <person name="Grigoriev I."/>
        </authorList>
    </citation>
    <scope>NUCLEOTIDE SEQUENCE [LARGE SCALE GENOMIC DNA]</scope>
    <source>
        <strain evidence="2 3">CCMP1102</strain>
    </source>
</reference>
<dbReference type="PANTHER" id="PTHR23408:SF3">
    <property type="entry name" value="METHYLMALONIC ACIDURIA TYPE A PROTEIN, MITOCHONDRIAL"/>
    <property type="match status" value="1"/>
</dbReference>
<sequence length="275" mass="30563">MKLLQQDPDLKLAVVCIDPSSSISGGSILGDKTRMTQLSREVDRAFVRPSSNSGILGGLAAYTDDVVRLLGCAGYPLVFVETVGLGQSEMEVAQSVDVLVLLIPPSGGDELQGVKKGIVEMANILAVTKTDGDLENAAFRTASDYKGALSVLHQSSSSSGRDQSCIGDDKSNIWKPPVILTSSITERGLDDLWQAILRYKHHLLDTEKWDSRRRKQSQYWMWEQFTRMMQSKMQQDPRLWKKAKQLEREMLDGLLTPRVAAQKLLDGIFDIVDHK</sequence>
<dbReference type="GO" id="GO:0005525">
    <property type="term" value="F:GTP binding"/>
    <property type="evidence" value="ECO:0007669"/>
    <property type="project" value="InterPro"/>
</dbReference>
<dbReference type="GO" id="GO:0003924">
    <property type="term" value="F:GTPase activity"/>
    <property type="evidence" value="ECO:0007669"/>
    <property type="project" value="InterPro"/>
</dbReference>
<dbReference type="Gene3D" id="1.10.287.130">
    <property type="match status" value="1"/>
</dbReference>
<dbReference type="Pfam" id="PF03308">
    <property type="entry name" value="MeaB"/>
    <property type="match status" value="1"/>
</dbReference>
<organism evidence="2 3">
    <name type="scientific">Fragilariopsis cylindrus CCMP1102</name>
    <dbReference type="NCBI Taxonomy" id="635003"/>
    <lineage>
        <taxon>Eukaryota</taxon>
        <taxon>Sar</taxon>
        <taxon>Stramenopiles</taxon>
        <taxon>Ochrophyta</taxon>
        <taxon>Bacillariophyta</taxon>
        <taxon>Bacillariophyceae</taxon>
        <taxon>Bacillariophycidae</taxon>
        <taxon>Bacillariales</taxon>
        <taxon>Bacillariaceae</taxon>
        <taxon>Fragilariopsis</taxon>
    </lineage>
</organism>
<protein>
    <submittedName>
        <fullName evidence="2">Mmaa protein</fullName>
    </submittedName>
</protein>
<dbReference type="KEGG" id="fcy:FRACYDRAFT_179311"/>
<comment type="similarity">
    <text evidence="1">Belongs to the SIMIBI class G3E GTPase family. ArgK/MeaB subfamily.</text>
</comment>
<dbReference type="SUPFAM" id="SSF52540">
    <property type="entry name" value="P-loop containing nucleoside triphosphate hydrolases"/>
    <property type="match status" value="1"/>
</dbReference>